<organism evidence="9 10">
    <name type="scientific">Hibiscus trionum</name>
    <name type="common">Flower of an hour</name>
    <dbReference type="NCBI Taxonomy" id="183268"/>
    <lineage>
        <taxon>Eukaryota</taxon>
        <taxon>Viridiplantae</taxon>
        <taxon>Streptophyta</taxon>
        <taxon>Embryophyta</taxon>
        <taxon>Tracheophyta</taxon>
        <taxon>Spermatophyta</taxon>
        <taxon>Magnoliopsida</taxon>
        <taxon>eudicotyledons</taxon>
        <taxon>Gunneridae</taxon>
        <taxon>Pentapetalae</taxon>
        <taxon>rosids</taxon>
        <taxon>malvids</taxon>
        <taxon>Malvales</taxon>
        <taxon>Malvaceae</taxon>
        <taxon>Malvoideae</taxon>
        <taxon>Hibiscus</taxon>
    </lineage>
</organism>
<keyword evidence="2" id="KW-0507">mRNA processing</keyword>
<evidence type="ECO:0000256" key="4">
    <source>
        <dbReference type="ARBA" id="ARBA00023187"/>
    </source>
</evidence>
<evidence type="ECO:0000256" key="7">
    <source>
        <dbReference type="SAM" id="MobiDB-lite"/>
    </source>
</evidence>
<dbReference type="AlphaFoldDB" id="A0A9W7H9E2"/>
<dbReference type="InterPro" id="IPR051106">
    <property type="entry name" value="RNA-bind/splicing_reg"/>
</dbReference>
<comment type="caution">
    <text evidence="9">The sequence shown here is derived from an EMBL/GenBank/DDBJ whole genome shotgun (WGS) entry which is preliminary data.</text>
</comment>
<evidence type="ECO:0000256" key="6">
    <source>
        <dbReference type="PROSITE-ProRule" id="PRU00176"/>
    </source>
</evidence>
<dbReference type="Pfam" id="PF00076">
    <property type="entry name" value="RRM_1"/>
    <property type="match status" value="1"/>
</dbReference>
<dbReference type="InterPro" id="IPR035979">
    <property type="entry name" value="RBD_domain_sf"/>
</dbReference>
<dbReference type="GO" id="GO:0008380">
    <property type="term" value="P:RNA splicing"/>
    <property type="evidence" value="ECO:0007669"/>
    <property type="project" value="UniProtKB-KW"/>
</dbReference>
<dbReference type="Gene3D" id="3.30.70.330">
    <property type="match status" value="1"/>
</dbReference>
<dbReference type="InterPro" id="IPR012677">
    <property type="entry name" value="Nucleotide-bd_a/b_plait_sf"/>
</dbReference>
<dbReference type="GO" id="GO:0003723">
    <property type="term" value="F:RNA binding"/>
    <property type="evidence" value="ECO:0007669"/>
    <property type="project" value="UniProtKB-UniRule"/>
</dbReference>
<dbReference type="GO" id="GO:0005634">
    <property type="term" value="C:nucleus"/>
    <property type="evidence" value="ECO:0007669"/>
    <property type="project" value="UniProtKB-SubCell"/>
</dbReference>
<dbReference type="SUPFAM" id="SSF54928">
    <property type="entry name" value="RNA-binding domain, RBD"/>
    <property type="match status" value="1"/>
</dbReference>
<dbReference type="GO" id="GO:0006397">
    <property type="term" value="P:mRNA processing"/>
    <property type="evidence" value="ECO:0007669"/>
    <property type="project" value="UniProtKB-KW"/>
</dbReference>
<dbReference type="PANTHER" id="PTHR48028">
    <property type="entry name" value="GLYCINE-RICH RNA-BINDING PROTEIN RZ1A"/>
    <property type="match status" value="1"/>
</dbReference>
<feature type="compositionally biased region" description="Basic and acidic residues" evidence="7">
    <location>
        <begin position="129"/>
        <end position="155"/>
    </location>
</feature>
<keyword evidence="4" id="KW-0508">mRNA splicing</keyword>
<reference evidence="9" key="1">
    <citation type="submission" date="2023-05" db="EMBL/GenBank/DDBJ databases">
        <title>Genome and transcriptome analyses reveal genes involved in the formation of fine ridges on petal epidermal cells in Hibiscus trionum.</title>
        <authorList>
            <person name="Koshimizu S."/>
            <person name="Masuda S."/>
            <person name="Ishii T."/>
            <person name="Shirasu K."/>
            <person name="Hoshino A."/>
            <person name="Arita M."/>
        </authorList>
    </citation>
    <scope>NUCLEOTIDE SEQUENCE</scope>
    <source>
        <strain evidence="9">Hamamatsu line</strain>
    </source>
</reference>
<evidence type="ECO:0000256" key="5">
    <source>
        <dbReference type="ARBA" id="ARBA00023242"/>
    </source>
</evidence>
<keyword evidence="5" id="KW-0539">Nucleus</keyword>
<sequence>MASGRRGIVTLFVNNLSSIVHWSGLYQAFGRYGDVVDSFIASKVSASGKRFEFLRFSNKQDANRAIERLNGFMLYGSRISVNYARFKGRSSYWRKARPDSNDKPPLARKNNTSEPWRKPSVGNNVKTSIRTEGKTQDKPKEAINSEREQFRRIQGDVDEESL</sequence>
<evidence type="ECO:0000256" key="2">
    <source>
        <dbReference type="ARBA" id="ARBA00022664"/>
    </source>
</evidence>
<protein>
    <recommendedName>
        <fullName evidence="8">RRM domain-containing protein</fullName>
    </recommendedName>
</protein>
<dbReference type="PROSITE" id="PS50102">
    <property type="entry name" value="RRM"/>
    <property type="match status" value="1"/>
</dbReference>
<name>A0A9W7H9E2_HIBTR</name>
<evidence type="ECO:0000256" key="1">
    <source>
        <dbReference type="ARBA" id="ARBA00004123"/>
    </source>
</evidence>
<evidence type="ECO:0000313" key="9">
    <source>
        <dbReference type="EMBL" id="GMI72972.1"/>
    </source>
</evidence>
<dbReference type="CDD" id="cd00590">
    <property type="entry name" value="RRM_SF"/>
    <property type="match status" value="1"/>
</dbReference>
<feature type="domain" description="RRM" evidence="8">
    <location>
        <begin position="9"/>
        <end position="86"/>
    </location>
</feature>
<evidence type="ECO:0000256" key="3">
    <source>
        <dbReference type="ARBA" id="ARBA00022884"/>
    </source>
</evidence>
<dbReference type="Proteomes" id="UP001165190">
    <property type="component" value="Unassembled WGS sequence"/>
</dbReference>
<dbReference type="InterPro" id="IPR000504">
    <property type="entry name" value="RRM_dom"/>
</dbReference>
<evidence type="ECO:0000313" key="10">
    <source>
        <dbReference type="Proteomes" id="UP001165190"/>
    </source>
</evidence>
<gene>
    <name evidence="9" type="ORF">HRI_000966500</name>
</gene>
<accession>A0A9W7H9E2</accession>
<evidence type="ECO:0000259" key="8">
    <source>
        <dbReference type="PROSITE" id="PS50102"/>
    </source>
</evidence>
<dbReference type="SMART" id="SM00360">
    <property type="entry name" value="RRM"/>
    <property type="match status" value="1"/>
</dbReference>
<dbReference type="OrthoDB" id="1749483at2759"/>
<dbReference type="PANTHER" id="PTHR48028:SF4">
    <property type="entry name" value="SC35-LIKE SPLICING FACTOR"/>
    <property type="match status" value="1"/>
</dbReference>
<proteinExistence type="predicted"/>
<dbReference type="EMBL" id="BSYR01000010">
    <property type="protein sequence ID" value="GMI72972.1"/>
    <property type="molecule type" value="Genomic_DNA"/>
</dbReference>
<comment type="subcellular location">
    <subcellularLocation>
        <location evidence="1">Nucleus</location>
    </subcellularLocation>
</comment>
<keyword evidence="3 6" id="KW-0694">RNA-binding</keyword>
<feature type="region of interest" description="Disordered" evidence="7">
    <location>
        <begin position="91"/>
        <end position="162"/>
    </location>
</feature>
<keyword evidence="10" id="KW-1185">Reference proteome</keyword>